<evidence type="ECO:0000313" key="3">
    <source>
        <dbReference type="Proteomes" id="UP001228049"/>
    </source>
</evidence>
<evidence type="ECO:0000313" key="2">
    <source>
        <dbReference type="EMBL" id="KAK1899584.1"/>
    </source>
</evidence>
<dbReference type="Proteomes" id="UP001228049">
    <property type="component" value="Unassembled WGS sequence"/>
</dbReference>
<protein>
    <submittedName>
        <fullName evidence="2">Dynamin-3</fullName>
    </submittedName>
</protein>
<proteinExistence type="predicted"/>
<gene>
    <name evidence="2" type="ORF">KUDE01_000375</name>
</gene>
<organism evidence="2 3">
    <name type="scientific">Dissostichus eleginoides</name>
    <name type="common">Patagonian toothfish</name>
    <name type="synonym">Dissostichus amissus</name>
    <dbReference type="NCBI Taxonomy" id="100907"/>
    <lineage>
        <taxon>Eukaryota</taxon>
        <taxon>Metazoa</taxon>
        <taxon>Chordata</taxon>
        <taxon>Craniata</taxon>
        <taxon>Vertebrata</taxon>
        <taxon>Euteleostomi</taxon>
        <taxon>Actinopterygii</taxon>
        <taxon>Neopterygii</taxon>
        <taxon>Teleostei</taxon>
        <taxon>Neoteleostei</taxon>
        <taxon>Acanthomorphata</taxon>
        <taxon>Eupercaria</taxon>
        <taxon>Perciformes</taxon>
        <taxon>Notothenioidei</taxon>
        <taxon>Nototheniidae</taxon>
        <taxon>Dissostichus</taxon>
    </lineage>
</organism>
<dbReference type="EMBL" id="JASDAP010000007">
    <property type="protein sequence ID" value="KAK1899584.1"/>
    <property type="molecule type" value="Genomic_DNA"/>
</dbReference>
<dbReference type="AlphaFoldDB" id="A0AAD9FF96"/>
<reference evidence="2" key="1">
    <citation type="submission" date="2023-04" db="EMBL/GenBank/DDBJ databases">
        <title>Chromosome-level genome of Chaenocephalus aceratus.</title>
        <authorList>
            <person name="Park H."/>
        </authorList>
    </citation>
    <scope>NUCLEOTIDE SEQUENCE</scope>
    <source>
        <strain evidence="2">DE</strain>
        <tissue evidence="2">Muscle</tissue>
    </source>
</reference>
<name>A0AAD9FF96_DISEL</name>
<accession>A0AAD9FF96</accession>
<keyword evidence="3" id="KW-1185">Reference proteome</keyword>
<evidence type="ECO:0000256" key="1">
    <source>
        <dbReference type="SAM" id="MobiDB-lite"/>
    </source>
</evidence>
<feature type="region of interest" description="Disordered" evidence="1">
    <location>
        <begin position="1"/>
        <end position="29"/>
    </location>
</feature>
<comment type="caution">
    <text evidence="2">The sequence shown here is derived from an EMBL/GenBank/DDBJ whole genome shotgun (WGS) entry which is preliminary data.</text>
</comment>
<sequence>MQFGFYTSGAVNRPPEDLRHGISTPSPQQLFRSPAASLALKPRLRAGYGAGPGAAEPGKRSVSPHSCASLFVGLRSSPAPFYPVQGYKERDM</sequence>